<reference evidence="1" key="1">
    <citation type="submission" date="2023-11" db="EMBL/GenBank/DDBJ databases">
        <authorList>
            <person name="Poullet M."/>
        </authorList>
    </citation>
    <scope>NUCLEOTIDE SEQUENCE</scope>
    <source>
        <strain evidence="1">E1834</strain>
    </source>
</reference>
<protein>
    <submittedName>
        <fullName evidence="1">Uncharacterized protein</fullName>
    </submittedName>
</protein>
<evidence type="ECO:0000313" key="2">
    <source>
        <dbReference type="Proteomes" id="UP001497535"/>
    </source>
</evidence>
<evidence type="ECO:0000313" key="1">
    <source>
        <dbReference type="EMBL" id="CAK5012414.1"/>
    </source>
</evidence>
<dbReference type="Proteomes" id="UP001497535">
    <property type="component" value="Unassembled WGS sequence"/>
</dbReference>
<accession>A0ACB0XQ36</accession>
<comment type="caution">
    <text evidence="1">The sequence shown here is derived from an EMBL/GenBank/DDBJ whole genome shotgun (WGS) entry which is preliminary data.</text>
</comment>
<name>A0ACB0XQ36_MELEN</name>
<organism evidence="1 2">
    <name type="scientific">Meloidogyne enterolobii</name>
    <name type="common">Root-knot nematode worm</name>
    <name type="synonym">Meloidogyne mayaguensis</name>
    <dbReference type="NCBI Taxonomy" id="390850"/>
    <lineage>
        <taxon>Eukaryota</taxon>
        <taxon>Metazoa</taxon>
        <taxon>Ecdysozoa</taxon>
        <taxon>Nematoda</taxon>
        <taxon>Chromadorea</taxon>
        <taxon>Rhabditida</taxon>
        <taxon>Tylenchina</taxon>
        <taxon>Tylenchomorpha</taxon>
        <taxon>Tylenchoidea</taxon>
        <taxon>Meloidogynidae</taxon>
        <taxon>Meloidogyninae</taxon>
        <taxon>Meloidogyne</taxon>
    </lineage>
</organism>
<sequence length="46" mass="5513">MYIQIFFSLFLPFLLFLPLTLTYLTNTTFCQQGKNHTFCQRLCDET</sequence>
<gene>
    <name evidence="1" type="ORF">MENTE1834_LOCUS2113</name>
</gene>
<keyword evidence="2" id="KW-1185">Reference proteome</keyword>
<proteinExistence type="predicted"/>
<dbReference type="EMBL" id="CAVMJV010000002">
    <property type="protein sequence ID" value="CAK5012414.1"/>
    <property type="molecule type" value="Genomic_DNA"/>
</dbReference>